<evidence type="ECO:0000256" key="1">
    <source>
        <dbReference type="ARBA" id="ARBA00005771"/>
    </source>
</evidence>
<feature type="domain" description="Sulfotransferase" evidence="4">
    <location>
        <begin position="75"/>
        <end position="159"/>
    </location>
</feature>
<evidence type="ECO:0000259" key="4">
    <source>
        <dbReference type="Pfam" id="PF00685"/>
    </source>
</evidence>
<dbReference type="EC" id="2.8.2.-" evidence="3"/>
<dbReference type="AlphaFoldDB" id="G2XMX2"/>
<dbReference type="GO" id="GO:0008146">
    <property type="term" value="F:sulfotransferase activity"/>
    <property type="evidence" value="ECO:0007669"/>
    <property type="project" value="InterPro"/>
</dbReference>
<feature type="domain" description="Sulfotransferase" evidence="4">
    <location>
        <begin position="175"/>
        <end position="304"/>
    </location>
</feature>
<dbReference type="PANTHER" id="PTHR11783">
    <property type="entry name" value="SULFOTRANSFERASE SULT"/>
    <property type="match status" value="1"/>
</dbReference>
<dbReference type="SUPFAM" id="SSF52540">
    <property type="entry name" value="P-loop containing nucleoside triphosphate hydrolases"/>
    <property type="match status" value="2"/>
</dbReference>
<accession>G2XMX2</accession>
<keyword evidence="2 3" id="KW-0808">Transferase</keyword>
<organism evidence="5">
    <name type="scientific">Oryza glaberrima</name>
    <name type="common">African rice</name>
    <dbReference type="NCBI Taxonomy" id="4538"/>
    <lineage>
        <taxon>Eukaryota</taxon>
        <taxon>Viridiplantae</taxon>
        <taxon>Streptophyta</taxon>
        <taxon>Embryophyta</taxon>
        <taxon>Tracheophyta</taxon>
        <taxon>Spermatophyta</taxon>
        <taxon>Magnoliopsida</taxon>
        <taxon>Liliopsida</taxon>
        <taxon>Poales</taxon>
        <taxon>Poaceae</taxon>
        <taxon>BOP clade</taxon>
        <taxon>Oryzoideae</taxon>
        <taxon>Oryzeae</taxon>
        <taxon>Oryzinae</taxon>
        <taxon>Oryza</taxon>
    </lineage>
</organism>
<comment type="similarity">
    <text evidence="1 3">Belongs to the sulfotransferase 1 family.</text>
</comment>
<dbReference type="EMBL" id="FQ378034">
    <property type="protein sequence ID" value="CBX25459.1"/>
    <property type="molecule type" value="Genomic_DNA"/>
</dbReference>
<proteinExistence type="inferred from homology"/>
<dbReference type="InterPro" id="IPR000863">
    <property type="entry name" value="Sulfotransferase_dom"/>
</dbReference>
<sequence>MAPSFRLSSAPESADEATAHNKEIYDQLRRVAETFPSAPSLIGLPCSRHPDGWYTFTNGVVSSMVIKEHLTARATDIFLTTFPKSSTTWLKALLYSTLHRGTDELVAHSPHQLVPFLESQVFANDRIPKLSSLPSPRLFMTHIPSQSLPDSVAASGCKVHAVGHRRGAPAILRWRSQFGPFWEHILGYWRWHVEKPNQVLFLTYEELVANTLGQLRRLAEFVGCPFTTEEQKHGVDRNIVEACALENMSGLEVNRSGTITIVDSTVPNNTFFRRGVVGDWRNHLTPEMARRIDEITKSKFKGSGLLLHPQFLQTTHFMASSSTAEPADGTSHKEIYDQLRQVVETFPAAVSGIGQPYCRHPDGWYMSRRGVVSAMAIKRHLMARTTDVFIATFPKSGTTWLKALIKVVYLCQDPKDCFVSLWHFWNRFVSWNIDVAVRQFCDGISHFGPFWEHVLGYWRWHVETPVFFLTYEELAVDTLGLLRRLAEFVGHPFTVEEQEAGVDRKIVEICAMESSSRLEVNLSGTTDFIEKDVPNNIFFRRVVGDWRNYLTPEMAMKINEITEIKFKGTGLLFHPQLLQVERE</sequence>
<feature type="domain" description="Sulfotransferase" evidence="4">
    <location>
        <begin position="405"/>
        <end position="570"/>
    </location>
</feature>
<protein>
    <recommendedName>
        <fullName evidence="3">Sulfotransferase</fullName>
        <ecNumber evidence="3">2.8.2.-</ecNumber>
    </recommendedName>
</protein>
<evidence type="ECO:0000313" key="5">
    <source>
        <dbReference type="EMBL" id="CBX25459.1"/>
    </source>
</evidence>
<dbReference type="Pfam" id="PF00685">
    <property type="entry name" value="Sulfotransfer_1"/>
    <property type="match status" value="3"/>
</dbReference>
<dbReference type="InterPro" id="IPR027417">
    <property type="entry name" value="P-loop_NTPase"/>
</dbReference>
<name>G2XMX2_ORYGL</name>
<gene>
    <name evidence="5" type="primary">Ogl11g00IJ18_5</name>
</gene>
<reference evidence="5" key="1">
    <citation type="submission" date="2010-10" db="EMBL/GenBank/DDBJ databases">
        <authorList>
            <person name="Genoscope - CEA"/>
        </authorList>
    </citation>
    <scope>NUCLEOTIDE SEQUENCE</scope>
</reference>
<evidence type="ECO:0000256" key="2">
    <source>
        <dbReference type="ARBA" id="ARBA00022679"/>
    </source>
</evidence>
<dbReference type="Gene3D" id="3.40.50.300">
    <property type="entry name" value="P-loop containing nucleotide triphosphate hydrolases"/>
    <property type="match status" value="4"/>
</dbReference>
<evidence type="ECO:0000256" key="3">
    <source>
        <dbReference type="RuleBase" id="RU361155"/>
    </source>
</evidence>